<dbReference type="OrthoDB" id="6260668at2759"/>
<dbReference type="WBParaSite" id="maker-uti_cns_0003088-snap-gene-0.16-mRNA-1">
    <property type="protein sequence ID" value="maker-uti_cns_0003088-snap-gene-0.16-mRNA-1"/>
    <property type="gene ID" value="maker-uti_cns_0003088-snap-gene-0.16"/>
</dbReference>
<evidence type="ECO:0000313" key="1">
    <source>
        <dbReference type="Proteomes" id="UP000095280"/>
    </source>
</evidence>
<dbReference type="Proteomes" id="UP000095280">
    <property type="component" value="Unplaced"/>
</dbReference>
<protein>
    <submittedName>
        <fullName evidence="2">DUF3239 domain-containing protein</fullName>
    </submittedName>
</protein>
<evidence type="ECO:0000313" key="2">
    <source>
        <dbReference type="WBParaSite" id="maker-uti_cns_0003088-snap-gene-0.16-mRNA-1"/>
    </source>
</evidence>
<proteinExistence type="predicted"/>
<name>A0A1I8GTC8_9PLAT</name>
<reference evidence="2" key="1">
    <citation type="submission" date="2016-11" db="UniProtKB">
        <authorList>
            <consortium name="WormBaseParasite"/>
        </authorList>
    </citation>
    <scope>IDENTIFICATION</scope>
</reference>
<accession>A0A1I8GTC8</accession>
<keyword evidence="1" id="KW-1185">Reference proteome</keyword>
<organism evidence="1 2">
    <name type="scientific">Macrostomum lignano</name>
    <dbReference type="NCBI Taxonomy" id="282301"/>
    <lineage>
        <taxon>Eukaryota</taxon>
        <taxon>Metazoa</taxon>
        <taxon>Spiralia</taxon>
        <taxon>Lophotrochozoa</taxon>
        <taxon>Platyhelminthes</taxon>
        <taxon>Rhabditophora</taxon>
        <taxon>Macrostomorpha</taxon>
        <taxon>Macrostomida</taxon>
        <taxon>Macrostomidae</taxon>
        <taxon>Macrostomum</taxon>
    </lineage>
</organism>
<dbReference type="AlphaFoldDB" id="A0A1I8GTC8"/>
<sequence>MAQVQMNRSQGYPSQSFGYPTAPVGYDARQPSYAASVNSYGAPAGYPGVPQTPGRGSINPYASGQFTRASTTGPGRSNSRSNLARQSKSLGVSKASLADEKGGKTNIRQEYHDKKLRTNFQSPNYGRGRTPFRISIALFVVGGIIIMVGVTLLLLRFHNNIMLSVDKGEIIGPILIAIGVGAIAGGVKFCYDAYKISNSERQKIKFTAADQSLISARTMDSARKFKQAPGEVLVSGTVTANAVSRTPHGSMGSLNDI</sequence>